<feature type="non-terminal residue" evidence="1">
    <location>
        <position position="1"/>
    </location>
</feature>
<dbReference type="EMBL" id="JAQAGZ010000031">
    <property type="protein sequence ID" value="MCZ8517106.1"/>
    <property type="molecule type" value="Genomic_DNA"/>
</dbReference>
<dbReference type="Proteomes" id="UP001527882">
    <property type="component" value="Unassembled WGS sequence"/>
</dbReference>
<protein>
    <submittedName>
        <fullName evidence="1">Uncharacterized protein</fullName>
    </submittedName>
</protein>
<organism evidence="1 2">
    <name type="scientific">Paenibacillus gyeongsangnamensis</name>
    <dbReference type="NCBI Taxonomy" id="3388067"/>
    <lineage>
        <taxon>Bacteria</taxon>
        <taxon>Bacillati</taxon>
        <taxon>Bacillota</taxon>
        <taxon>Bacilli</taxon>
        <taxon>Bacillales</taxon>
        <taxon>Paenibacillaceae</taxon>
        <taxon>Paenibacillus</taxon>
    </lineage>
</organism>
<proteinExistence type="predicted"/>
<sequence length="59" mass="6900">AMRSLNVFEQIGANHLPNEENRVSLSMCLILFSELWTGTTCHFIVKDFFMLGLRKDRRL</sequence>
<gene>
    <name evidence="1" type="ORF">O9H85_33105</name>
</gene>
<name>A0ABT4QJQ6_9BACL</name>
<dbReference type="RefSeq" id="WP_269885637.1">
    <property type="nucleotide sequence ID" value="NZ_JAQAGZ010000031.1"/>
</dbReference>
<comment type="caution">
    <text evidence="1">The sequence shown here is derived from an EMBL/GenBank/DDBJ whole genome shotgun (WGS) entry which is preliminary data.</text>
</comment>
<accession>A0ABT4QJQ6</accession>
<evidence type="ECO:0000313" key="2">
    <source>
        <dbReference type="Proteomes" id="UP001527882"/>
    </source>
</evidence>
<keyword evidence="2" id="KW-1185">Reference proteome</keyword>
<evidence type="ECO:0000313" key="1">
    <source>
        <dbReference type="EMBL" id="MCZ8517106.1"/>
    </source>
</evidence>
<reference evidence="1 2" key="1">
    <citation type="submission" date="2022-12" db="EMBL/GenBank/DDBJ databases">
        <title>Draft genome sequence of Paenibacillus sp. dW9.</title>
        <authorList>
            <person name="Choi E.-W."/>
            <person name="Kim D.-U."/>
        </authorList>
    </citation>
    <scope>NUCLEOTIDE SEQUENCE [LARGE SCALE GENOMIC DNA]</scope>
    <source>
        <strain evidence="2">dW9</strain>
    </source>
</reference>